<evidence type="ECO:0000256" key="1">
    <source>
        <dbReference type="SAM" id="MobiDB-lite"/>
    </source>
</evidence>
<feature type="region of interest" description="Disordered" evidence="1">
    <location>
        <begin position="1"/>
        <end position="39"/>
    </location>
</feature>
<comment type="caution">
    <text evidence="2">The sequence shown here is derived from an EMBL/GenBank/DDBJ whole genome shotgun (WGS) entry which is preliminary data.</text>
</comment>
<dbReference type="Proteomes" id="UP001530400">
    <property type="component" value="Unassembled WGS sequence"/>
</dbReference>
<evidence type="ECO:0000313" key="3">
    <source>
        <dbReference type="Proteomes" id="UP001530400"/>
    </source>
</evidence>
<sequence>MFNKRKADARASQTNSREVKKPKSDETPKTKHGSDLKCKDSPATAKVFKLDEGWSVRPRRATQQLRDDLPFKEILESTPNPIGKDVAGFAINQSFKLKGLTTEDDKLDCVGQLIAKELLENTKDRRWAVKHCEVHGKWEFVTFEDCNNVNSQMEAALAGMTEGHAFVGYKKLAEYVLQNGLLEKLIKDSSKVKEMMKKLRITKPTASIVVTGRAVASVSKPSMKEMQDFSDDSVDRIHACNISKEVVDDSAADSVASKVSSKVSFLGTVSTGHTIMGMTILRLQQLQKMDDYISKQVSSATRESNFESVSFYSSLRSWLASKSADPSFIENFDESEIKDTINEFENVAKKLAIAKERNDAIGISLNKNMIAYLINSLL</sequence>
<name>A0ABD3QFT8_9STRA</name>
<keyword evidence="3" id="KW-1185">Reference proteome</keyword>
<dbReference type="EMBL" id="JALLPJ020000207">
    <property type="protein sequence ID" value="KAL3798733.1"/>
    <property type="molecule type" value="Genomic_DNA"/>
</dbReference>
<proteinExistence type="predicted"/>
<gene>
    <name evidence="2" type="ORF">ACHAWO_012092</name>
</gene>
<organism evidence="2 3">
    <name type="scientific">Cyclotella atomus</name>
    <dbReference type="NCBI Taxonomy" id="382360"/>
    <lineage>
        <taxon>Eukaryota</taxon>
        <taxon>Sar</taxon>
        <taxon>Stramenopiles</taxon>
        <taxon>Ochrophyta</taxon>
        <taxon>Bacillariophyta</taxon>
        <taxon>Coscinodiscophyceae</taxon>
        <taxon>Thalassiosirophycidae</taxon>
        <taxon>Stephanodiscales</taxon>
        <taxon>Stephanodiscaceae</taxon>
        <taxon>Cyclotella</taxon>
    </lineage>
</organism>
<protein>
    <submittedName>
        <fullName evidence="2">Uncharacterized protein</fullName>
    </submittedName>
</protein>
<evidence type="ECO:0000313" key="2">
    <source>
        <dbReference type="EMBL" id="KAL3798733.1"/>
    </source>
</evidence>
<accession>A0ABD3QFT8</accession>
<reference evidence="2 3" key="1">
    <citation type="submission" date="2024-10" db="EMBL/GenBank/DDBJ databases">
        <title>Updated reference genomes for cyclostephanoid diatoms.</title>
        <authorList>
            <person name="Roberts W.R."/>
            <person name="Alverson A.J."/>
        </authorList>
    </citation>
    <scope>NUCLEOTIDE SEQUENCE [LARGE SCALE GENOMIC DNA]</scope>
    <source>
        <strain evidence="2 3">AJA010-31</strain>
    </source>
</reference>
<dbReference type="AlphaFoldDB" id="A0ABD3QFT8"/>
<feature type="compositionally biased region" description="Basic and acidic residues" evidence="1">
    <location>
        <begin position="17"/>
        <end position="39"/>
    </location>
</feature>